<comment type="caution">
    <text evidence="1">The sequence shown here is derived from an EMBL/GenBank/DDBJ whole genome shotgun (WGS) entry which is preliminary data.</text>
</comment>
<gene>
    <name evidence="1" type="ORF">E2C06_30625</name>
</gene>
<proteinExistence type="predicted"/>
<keyword evidence="2" id="KW-1185">Reference proteome</keyword>
<dbReference type="Proteomes" id="UP000295096">
    <property type="component" value="Unassembled WGS sequence"/>
</dbReference>
<dbReference type="RefSeq" id="WP_133292375.1">
    <property type="nucleotide sequence ID" value="NZ_SMSJ01000095.1"/>
</dbReference>
<accession>A0A4V3A9D4</accession>
<name>A0A4V3A9D4_9PROT</name>
<dbReference type="EMBL" id="SMSJ01000095">
    <property type="protein sequence ID" value="TDH58825.1"/>
    <property type="molecule type" value="Genomic_DNA"/>
</dbReference>
<dbReference type="AlphaFoldDB" id="A0A4V3A9D4"/>
<organism evidence="1 2">
    <name type="scientific">Dankookia rubra</name>
    <dbReference type="NCBI Taxonomy" id="1442381"/>
    <lineage>
        <taxon>Bacteria</taxon>
        <taxon>Pseudomonadati</taxon>
        <taxon>Pseudomonadota</taxon>
        <taxon>Alphaproteobacteria</taxon>
        <taxon>Acetobacterales</taxon>
        <taxon>Roseomonadaceae</taxon>
        <taxon>Dankookia</taxon>
    </lineage>
</organism>
<evidence type="ECO:0000313" key="2">
    <source>
        <dbReference type="Proteomes" id="UP000295096"/>
    </source>
</evidence>
<protein>
    <submittedName>
        <fullName evidence="1">Uncharacterized protein</fullName>
    </submittedName>
</protein>
<evidence type="ECO:0000313" key="1">
    <source>
        <dbReference type="EMBL" id="TDH58825.1"/>
    </source>
</evidence>
<reference evidence="1 2" key="1">
    <citation type="journal article" date="2016" name="J. Microbiol.">
        <title>Dankookia rubra gen. nov., sp. nov., an alphaproteobacterium isolated from sediment of a shallow stream.</title>
        <authorList>
            <person name="Kim W.H."/>
            <person name="Kim D.H."/>
            <person name="Kang K."/>
            <person name="Ahn T.Y."/>
        </authorList>
    </citation>
    <scope>NUCLEOTIDE SEQUENCE [LARGE SCALE GENOMIC DNA]</scope>
    <source>
        <strain evidence="1 2">JCM30602</strain>
    </source>
</reference>
<sequence length="264" mass="28425">MSAALPDFGELRDPAALAEARRVLEQAERRVEANAAADRMRAEAEAKRTAEAEFHAEIASVRGPMDAVDAAQASLDELQGRRARIVSQADTASAAYAHARGVLPALVARAGAGEAVTAAEVNRTYEDVASAERYRNFLTEAVAHLAPLIASAESALKIAIAEAHVGVRTKGIELRLQAAQECEAAVKVRPGQHTRPEDRIGLLPGTTLDAKCVEAARRTFDRANAMLRYAAAKGVPMPRDGITMTWPSQLLLERAYWSQVRLPK</sequence>